<dbReference type="EMBL" id="CP025938">
    <property type="protein sequence ID" value="AUS05406.1"/>
    <property type="molecule type" value="Genomic_DNA"/>
</dbReference>
<dbReference type="SUPFAM" id="SSF46626">
    <property type="entry name" value="Cytochrome c"/>
    <property type="match status" value="1"/>
</dbReference>
<evidence type="ECO:0000256" key="5">
    <source>
        <dbReference type="SAM" id="MobiDB-lite"/>
    </source>
</evidence>
<sequence>MKTTLKIVFPILLTVLISCGDHSEKKKPGFTYETKTPPQSNTSTETETVPPSKIIDLTNKGIGPISSVTLDDKIDTNLAKQGKALFKSTCSACHRPDKKFIGPTPKDILKRRTPEWVMNMILNPNNMVKDDPLAKALLLEYHGSPMPIQINSKEEARALLEYFRTL</sequence>
<evidence type="ECO:0000256" key="3">
    <source>
        <dbReference type="ARBA" id="ARBA00023004"/>
    </source>
</evidence>
<dbReference type="RefSeq" id="WP_102995443.1">
    <property type="nucleotide sequence ID" value="NZ_CP025938.1"/>
</dbReference>
<dbReference type="GO" id="GO:0020037">
    <property type="term" value="F:heme binding"/>
    <property type="evidence" value="ECO:0007669"/>
    <property type="project" value="InterPro"/>
</dbReference>
<protein>
    <submittedName>
        <fullName evidence="7">Cytochrome C</fullName>
    </submittedName>
</protein>
<evidence type="ECO:0000313" key="8">
    <source>
        <dbReference type="Proteomes" id="UP000236592"/>
    </source>
</evidence>
<evidence type="ECO:0000259" key="6">
    <source>
        <dbReference type="PROSITE" id="PS51007"/>
    </source>
</evidence>
<dbReference type="Gene3D" id="1.10.760.10">
    <property type="entry name" value="Cytochrome c-like domain"/>
    <property type="match status" value="1"/>
</dbReference>
<evidence type="ECO:0000256" key="2">
    <source>
        <dbReference type="ARBA" id="ARBA00022723"/>
    </source>
</evidence>
<feature type="region of interest" description="Disordered" evidence="5">
    <location>
        <begin position="27"/>
        <end position="49"/>
    </location>
</feature>
<keyword evidence="2 4" id="KW-0479">Metal-binding</keyword>
<dbReference type="AlphaFoldDB" id="A0A2I7SHN4"/>
<keyword evidence="8" id="KW-1185">Reference proteome</keyword>
<name>A0A2I7SHN4_9FLAO</name>
<dbReference type="GO" id="GO:0046872">
    <property type="term" value="F:metal ion binding"/>
    <property type="evidence" value="ECO:0007669"/>
    <property type="project" value="UniProtKB-KW"/>
</dbReference>
<dbReference type="KEGG" id="taj:C1A40_07925"/>
<dbReference type="Proteomes" id="UP000236592">
    <property type="component" value="Chromosome"/>
</dbReference>
<dbReference type="InterPro" id="IPR009056">
    <property type="entry name" value="Cyt_c-like_dom"/>
</dbReference>
<evidence type="ECO:0000256" key="1">
    <source>
        <dbReference type="ARBA" id="ARBA00022617"/>
    </source>
</evidence>
<keyword evidence="1 4" id="KW-0349">Heme</keyword>
<gene>
    <name evidence="7" type="ORF">C1A40_07925</name>
</gene>
<evidence type="ECO:0000313" key="7">
    <source>
        <dbReference type="EMBL" id="AUS05406.1"/>
    </source>
</evidence>
<dbReference type="InterPro" id="IPR036909">
    <property type="entry name" value="Cyt_c-like_dom_sf"/>
</dbReference>
<feature type="domain" description="Cytochrome c" evidence="6">
    <location>
        <begin position="77"/>
        <end position="166"/>
    </location>
</feature>
<reference evidence="8" key="1">
    <citation type="submission" date="2018-01" db="EMBL/GenBank/DDBJ databases">
        <title>Complete genome of Tamlana sp. UJ94.</title>
        <authorList>
            <person name="Jung J."/>
            <person name="Chung D."/>
            <person name="Bae S.S."/>
            <person name="Baek K."/>
        </authorList>
    </citation>
    <scope>NUCLEOTIDE SEQUENCE [LARGE SCALE GENOMIC DNA]</scope>
    <source>
        <strain evidence="8">UJ94</strain>
    </source>
</reference>
<dbReference type="PROSITE" id="PS51257">
    <property type="entry name" value="PROKAR_LIPOPROTEIN"/>
    <property type="match status" value="1"/>
</dbReference>
<feature type="compositionally biased region" description="Polar residues" evidence="5">
    <location>
        <begin position="33"/>
        <end position="49"/>
    </location>
</feature>
<dbReference type="GO" id="GO:0009055">
    <property type="term" value="F:electron transfer activity"/>
    <property type="evidence" value="ECO:0007669"/>
    <property type="project" value="InterPro"/>
</dbReference>
<keyword evidence="3 4" id="KW-0408">Iron</keyword>
<dbReference type="PROSITE" id="PS51007">
    <property type="entry name" value="CYTC"/>
    <property type="match status" value="1"/>
</dbReference>
<accession>A0A2I7SHN4</accession>
<proteinExistence type="predicted"/>
<evidence type="ECO:0000256" key="4">
    <source>
        <dbReference type="PROSITE-ProRule" id="PRU00433"/>
    </source>
</evidence>
<dbReference type="OrthoDB" id="955119at2"/>
<organism evidence="7 8">
    <name type="scientific">Pseudotamlana carrageenivorans</name>
    <dbReference type="NCBI Taxonomy" id="2069432"/>
    <lineage>
        <taxon>Bacteria</taxon>
        <taxon>Pseudomonadati</taxon>
        <taxon>Bacteroidota</taxon>
        <taxon>Flavobacteriia</taxon>
        <taxon>Flavobacteriales</taxon>
        <taxon>Flavobacteriaceae</taxon>
        <taxon>Pseudotamlana</taxon>
    </lineage>
</organism>
<dbReference type="Pfam" id="PF00034">
    <property type="entry name" value="Cytochrom_C"/>
    <property type="match status" value="1"/>
</dbReference>